<organism evidence="2 3">
    <name type="scientific">Roseisolibacter agri</name>
    <dbReference type="NCBI Taxonomy" id="2014610"/>
    <lineage>
        <taxon>Bacteria</taxon>
        <taxon>Pseudomonadati</taxon>
        <taxon>Gemmatimonadota</taxon>
        <taxon>Gemmatimonadia</taxon>
        <taxon>Gemmatimonadales</taxon>
        <taxon>Gemmatimonadaceae</taxon>
        <taxon>Roseisolibacter</taxon>
    </lineage>
</organism>
<keyword evidence="3" id="KW-1185">Reference proteome</keyword>
<proteinExistence type="predicted"/>
<name>A0AA37QI79_9BACT</name>
<feature type="compositionally biased region" description="Gly residues" evidence="1">
    <location>
        <begin position="179"/>
        <end position="188"/>
    </location>
</feature>
<gene>
    <name evidence="2" type="ORF">rosag_27710</name>
</gene>
<dbReference type="RefSeq" id="WP_284350716.1">
    <property type="nucleotide sequence ID" value="NZ_BRXS01000004.1"/>
</dbReference>
<protein>
    <recommendedName>
        <fullName evidence="4">Signal transduction histidine kinase dimerisation/phosphoacceptor domain-containing protein</fullName>
    </recommendedName>
</protein>
<evidence type="ECO:0000313" key="2">
    <source>
        <dbReference type="EMBL" id="GLC26258.1"/>
    </source>
</evidence>
<dbReference type="Proteomes" id="UP001161325">
    <property type="component" value="Unassembled WGS sequence"/>
</dbReference>
<sequence length="229" mass="22386">MGHAAHEVNNALNGAVVNVEVVRIRARPGADGGGAAPFAESAAGELERAAALVGALVGLSRGARQAGDGPVDVGAVLHQVVTLLAPALAHGRLALTVEPGVRHAATGAPLTGVRLAVASALFAAAGARDPATGAGRSGGVPSGGAAEVVGADPADEPDRSLRCTLRLDPTAELRLDAGDGPGTTTGPGGRPPLALPDEEDLEALAAVGIHVVRDGDAVVIRFPPTGTAA</sequence>
<feature type="region of interest" description="Disordered" evidence="1">
    <location>
        <begin position="129"/>
        <end position="195"/>
    </location>
</feature>
<dbReference type="EMBL" id="BRXS01000004">
    <property type="protein sequence ID" value="GLC26258.1"/>
    <property type="molecule type" value="Genomic_DNA"/>
</dbReference>
<comment type="caution">
    <text evidence="2">The sequence shown here is derived from an EMBL/GenBank/DDBJ whole genome shotgun (WGS) entry which is preliminary data.</text>
</comment>
<evidence type="ECO:0008006" key="4">
    <source>
        <dbReference type="Google" id="ProtNLM"/>
    </source>
</evidence>
<reference evidence="2" key="1">
    <citation type="submission" date="2022-08" db="EMBL/GenBank/DDBJ databases">
        <title>Draft genome sequencing of Roseisolibacter agri AW1220.</title>
        <authorList>
            <person name="Tobiishi Y."/>
            <person name="Tonouchi A."/>
        </authorList>
    </citation>
    <scope>NUCLEOTIDE SEQUENCE</scope>
    <source>
        <strain evidence="2">AW1220</strain>
    </source>
</reference>
<dbReference type="AlphaFoldDB" id="A0AA37QI79"/>
<evidence type="ECO:0000313" key="3">
    <source>
        <dbReference type="Proteomes" id="UP001161325"/>
    </source>
</evidence>
<accession>A0AA37QI79</accession>
<evidence type="ECO:0000256" key="1">
    <source>
        <dbReference type="SAM" id="MobiDB-lite"/>
    </source>
</evidence>